<keyword evidence="5 6" id="KW-0472">Membrane</keyword>
<dbReference type="PANTHER" id="PTHR12677">
    <property type="entry name" value="GOLGI APPARATUS MEMBRANE PROTEIN TVP38-RELATED"/>
    <property type="match status" value="1"/>
</dbReference>
<dbReference type="EMBL" id="BSNX01000026">
    <property type="protein sequence ID" value="GLQ73012.1"/>
    <property type="molecule type" value="Genomic_DNA"/>
</dbReference>
<evidence type="ECO:0000256" key="3">
    <source>
        <dbReference type="ARBA" id="ARBA00022692"/>
    </source>
</evidence>
<dbReference type="InterPro" id="IPR015414">
    <property type="entry name" value="TMEM64"/>
</dbReference>
<evidence type="ECO:0000256" key="4">
    <source>
        <dbReference type="ARBA" id="ARBA00022989"/>
    </source>
</evidence>
<gene>
    <name evidence="8" type="ORF">GCM10007932_23720</name>
</gene>
<feature type="transmembrane region" description="Helical" evidence="6">
    <location>
        <begin position="161"/>
        <end position="179"/>
    </location>
</feature>
<comment type="similarity">
    <text evidence="6">Belongs to the TVP38/TMEM64 family.</text>
</comment>
<evidence type="ECO:0000313" key="9">
    <source>
        <dbReference type="Proteomes" id="UP001156690"/>
    </source>
</evidence>
<keyword evidence="2 6" id="KW-1003">Cell membrane</keyword>
<feature type="transmembrane region" description="Helical" evidence="6">
    <location>
        <begin position="6"/>
        <end position="25"/>
    </location>
</feature>
<feature type="domain" description="VTT" evidence="7">
    <location>
        <begin position="65"/>
        <end position="181"/>
    </location>
</feature>
<dbReference type="Pfam" id="PF09335">
    <property type="entry name" value="VTT_dom"/>
    <property type="match status" value="1"/>
</dbReference>
<comment type="subcellular location">
    <subcellularLocation>
        <location evidence="1 6">Cell membrane</location>
        <topology evidence="1 6">Multi-pass membrane protein</topology>
    </subcellularLocation>
</comment>
<keyword evidence="4 6" id="KW-1133">Transmembrane helix</keyword>
<feature type="transmembrane region" description="Helical" evidence="6">
    <location>
        <begin position="191"/>
        <end position="209"/>
    </location>
</feature>
<accession>A0AAV5NQW3</accession>
<sequence length="219" mass="23856">MTSLIKVMLIVASIFASTFIILKVAGVLSIEQIESWLTYAKSLSPIYVGGMTILLLFADLFVAMPTLTITILSGYFLGQWYGALAAVLGMMLAGCIGFVLGRRYGNRILAFIVKDEEKILEVRAAFQSHGFTMILLSRAVPILPEVTACLAGMTGMSFSRFITAWSLSTIPYCLIAVYSGSISSLDNPKPAIITAALLTSGLWLGWYLFRRFKLRSAAA</sequence>
<evidence type="ECO:0000256" key="2">
    <source>
        <dbReference type="ARBA" id="ARBA00022475"/>
    </source>
</evidence>
<protein>
    <recommendedName>
        <fullName evidence="6">TVP38/TMEM64 family membrane protein</fullName>
    </recommendedName>
</protein>
<dbReference type="RefSeq" id="WP_126610022.1">
    <property type="nucleotide sequence ID" value="NZ_AP025144.1"/>
</dbReference>
<organism evidence="8 9">
    <name type="scientific">Vibrio penaeicida</name>
    <dbReference type="NCBI Taxonomy" id="104609"/>
    <lineage>
        <taxon>Bacteria</taxon>
        <taxon>Pseudomonadati</taxon>
        <taxon>Pseudomonadota</taxon>
        <taxon>Gammaproteobacteria</taxon>
        <taxon>Vibrionales</taxon>
        <taxon>Vibrionaceae</taxon>
        <taxon>Vibrio</taxon>
    </lineage>
</organism>
<dbReference type="Proteomes" id="UP001156690">
    <property type="component" value="Unassembled WGS sequence"/>
</dbReference>
<dbReference type="InterPro" id="IPR032816">
    <property type="entry name" value="VTT_dom"/>
</dbReference>
<name>A0AAV5NQW3_9VIBR</name>
<dbReference type="AlphaFoldDB" id="A0AAV5NQW3"/>
<feature type="transmembrane region" description="Helical" evidence="6">
    <location>
        <begin position="80"/>
        <end position="100"/>
    </location>
</feature>
<evidence type="ECO:0000313" key="8">
    <source>
        <dbReference type="EMBL" id="GLQ73012.1"/>
    </source>
</evidence>
<keyword evidence="3 6" id="KW-0812">Transmembrane</keyword>
<reference evidence="9" key="1">
    <citation type="journal article" date="2019" name="Int. J. Syst. Evol. Microbiol.">
        <title>The Global Catalogue of Microorganisms (GCM) 10K type strain sequencing project: providing services to taxonomists for standard genome sequencing and annotation.</title>
        <authorList>
            <consortium name="The Broad Institute Genomics Platform"/>
            <consortium name="The Broad Institute Genome Sequencing Center for Infectious Disease"/>
            <person name="Wu L."/>
            <person name="Ma J."/>
        </authorList>
    </citation>
    <scope>NUCLEOTIDE SEQUENCE [LARGE SCALE GENOMIC DNA]</scope>
    <source>
        <strain evidence="9">NBRC 15640</strain>
    </source>
</reference>
<keyword evidence="9" id="KW-1185">Reference proteome</keyword>
<proteinExistence type="inferred from homology"/>
<comment type="caution">
    <text evidence="8">The sequence shown here is derived from an EMBL/GenBank/DDBJ whole genome shotgun (WGS) entry which is preliminary data.</text>
</comment>
<dbReference type="PANTHER" id="PTHR12677:SF59">
    <property type="entry name" value="GOLGI APPARATUS MEMBRANE PROTEIN TVP38-RELATED"/>
    <property type="match status" value="1"/>
</dbReference>
<dbReference type="GO" id="GO:0005886">
    <property type="term" value="C:plasma membrane"/>
    <property type="evidence" value="ECO:0007669"/>
    <property type="project" value="UniProtKB-SubCell"/>
</dbReference>
<evidence type="ECO:0000256" key="5">
    <source>
        <dbReference type="ARBA" id="ARBA00023136"/>
    </source>
</evidence>
<evidence type="ECO:0000259" key="7">
    <source>
        <dbReference type="Pfam" id="PF09335"/>
    </source>
</evidence>
<evidence type="ECO:0000256" key="1">
    <source>
        <dbReference type="ARBA" id="ARBA00004651"/>
    </source>
</evidence>
<feature type="transmembrane region" description="Helical" evidence="6">
    <location>
        <begin position="46"/>
        <end position="74"/>
    </location>
</feature>
<evidence type="ECO:0000256" key="6">
    <source>
        <dbReference type="RuleBase" id="RU366058"/>
    </source>
</evidence>